<sequence>MTAKCSFHPYLLALTLLLPAGALAAEVVKKIAPAAKKAPAGKKAPDPARLAAEDLARIEKIRLRLADWEKSAASLSLHGLDVKGFLAPDAVAYKAASTYLRLRKSGLPHEEAIRRLASSLPRWKRYEGQGLFLLRIANPLYLQGKKQRRVFTQSKGLGHETLQLRDARNRRLKGKLAGLPANLRLATLRVKKFWQTGDGVTRL</sequence>
<dbReference type="AlphaFoldDB" id="A0A382YIG6"/>
<dbReference type="EMBL" id="UINC01175969">
    <property type="protein sequence ID" value="SVD82880.1"/>
    <property type="molecule type" value="Genomic_DNA"/>
</dbReference>
<organism evidence="1">
    <name type="scientific">marine metagenome</name>
    <dbReference type="NCBI Taxonomy" id="408172"/>
    <lineage>
        <taxon>unclassified sequences</taxon>
        <taxon>metagenomes</taxon>
        <taxon>ecological metagenomes</taxon>
    </lineage>
</organism>
<reference evidence="1" key="1">
    <citation type="submission" date="2018-05" db="EMBL/GenBank/DDBJ databases">
        <authorList>
            <person name="Lanie J.A."/>
            <person name="Ng W.-L."/>
            <person name="Kazmierczak K.M."/>
            <person name="Andrzejewski T.M."/>
            <person name="Davidsen T.M."/>
            <person name="Wayne K.J."/>
            <person name="Tettelin H."/>
            <person name="Glass J.I."/>
            <person name="Rusch D."/>
            <person name="Podicherti R."/>
            <person name="Tsui H.-C.T."/>
            <person name="Winkler M.E."/>
        </authorList>
    </citation>
    <scope>NUCLEOTIDE SEQUENCE</scope>
</reference>
<accession>A0A382YIG6</accession>
<proteinExistence type="predicted"/>
<protein>
    <submittedName>
        <fullName evidence="1">Uncharacterized protein</fullName>
    </submittedName>
</protein>
<evidence type="ECO:0000313" key="1">
    <source>
        <dbReference type="EMBL" id="SVD82880.1"/>
    </source>
</evidence>
<feature type="non-terminal residue" evidence="1">
    <location>
        <position position="203"/>
    </location>
</feature>
<gene>
    <name evidence="1" type="ORF">METZ01_LOCUS435734</name>
</gene>
<name>A0A382YIG6_9ZZZZ</name>